<evidence type="ECO:0008006" key="3">
    <source>
        <dbReference type="Google" id="ProtNLM"/>
    </source>
</evidence>
<protein>
    <recommendedName>
        <fullName evidence="3">DUF523 domain-containing protein</fullName>
    </recommendedName>
</protein>
<dbReference type="GeneID" id="89229312"/>
<keyword evidence="2" id="KW-1185">Reference proteome</keyword>
<organism evidence="1 2">
    <name type="scientific">Methanolapillus millepedarum</name>
    <dbReference type="NCBI Taxonomy" id="3028296"/>
    <lineage>
        <taxon>Archaea</taxon>
        <taxon>Methanobacteriati</taxon>
        <taxon>Methanobacteriota</taxon>
        <taxon>Stenosarchaea group</taxon>
        <taxon>Methanomicrobia</taxon>
        <taxon>Methanosarcinales</taxon>
        <taxon>Methanosarcinaceae</taxon>
        <taxon>Methanolapillus</taxon>
    </lineage>
</organism>
<name>A0AA96VDE1_9EURY</name>
<gene>
    <name evidence="1" type="ORF">MsAc7_01860</name>
</gene>
<dbReference type="Proteomes" id="UP001303587">
    <property type="component" value="Chromosome"/>
</dbReference>
<dbReference type="EMBL" id="CP131060">
    <property type="protein sequence ID" value="WNY24662.1"/>
    <property type="molecule type" value="Genomic_DNA"/>
</dbReference>
<evidence type="ECO:0000313" key="1">
    <source>
        <dbReference type="EMBL" id="WNY24662.1"/>
    </source>
</evidence>
<dbReference type="AlphaFoldDB" id="A0AA96VDE1"/>
<accession>A0AA96VDE1</accession>
<dbReference type="RefSeq" id="WP_338102741.1">
    <property type="nucleotide sequence ID" value="NZ_CP131060.1"/>
</dbReference>
<sequence>MKSNECDFSEKTESGSDSKKMYVLAHCLLNPAARVKGIRKPVPFDFHTDYFSRTKKPERSEFVIQLPCPETIYFGTARGTVTKDQLDFLKYRLFCADLFKPYAEMIEQFEKDGFSILILGVSKSPSCGVFVTTSKKPSKTSPGFEEISVDGRGIFIEEIQKELKWRNVHFVLTE</sequence>
<reference evidence="1 2" key="1">
    <citation type="submission" date="2023-07" db="EMBL/GenBank/DDBJ databases">
        <title>Closed genoem sequence of Methanosarcinaceae archaeon Ac7.</title>
        <authorList>
            <person name="Poehlein A."/>
            <person name="Protasov E."/>
            <person name="Platt K."/>
            <person name="Reeh H."/>
            <person name="Daniel R."/>
            <person name="Brune A."/>
        </authorList>
    </citation>
    <scope>NUCLEOTIDE SEQUENCE [LARGE SCALE GENOMIC DNA]</scope>
    <source>
        <strain evidence="1 2">Ac7</strain>
    </source>
</reference>
<proteinExistence type="predicted"/>
<evidence type="ECO:0000313" key="2">
    <source>
        <dbReference type="Proteomes" id="UP001303587"/>
    </source>
</evidence>